<evidence type="ECO:0000256" key="2">
    <source>
        <dbReference type="SAM" id="Phobius"/>
    </source>
</evidence>
<evidence type="ECO:0000313" key="5">
    <source>
        <dbReference type="Proteomes" id="UP001222027"/>
    </source>
</evidence>
<dbReference type="InterPro" id="IPR010625">
    <property type="entry name" value="CHCH"/>
</dbReference>
<keyword evidence="2" id="KW-1133">Transmembrane helix</keyword>
<dbReference type="Pfam" id="PF06747">
    <property type="entry name" value="CHCH"/>
    <property type="match status" value="1"/>
</dbReference>
<evidence type="ECO:0000313" key="4">
    <source>
        <dbReference type="EMBL" id="KAJ8458978.1"/>
    </source>
</evidence>
<dbReference type="AlphaFoldDB" id="A0AAV8PQ81"/>
<dbReference type="Proteomes" id="UP001222027">
    <property type="component" value="Unassembled WGS sequence"/>
</dbReference>
<dbReference type="SUPFAM" id="SSF47072">
    <property type="entry name" value="Cysteine alpha-hairpin motif"/>
    <property type="match status" value="1"/>
</dbReference>
<protein>
    <recommendedName>
        <fullName evidence="3">CHCH domain-containing protein</fullName>
    </recommendedName>
</protein>
<keyword evidence="1" id="KW-1015">Disulfide bond</keyword>
<keyword evidence="2" id="KW-0472">Membrane</keyword>
<dbReference type="PANTHER" id="PTHR13523">
    <property type="entry name" value="COILED-COIL-HELIX-COILED-COIL-HELIX DOMAIN CONTAINING 2/NUR77"/>
    <property type="match status" value="1"/>
</dbReference>
<dbReference type="EMBL" id="JAQQAF010000009">
    <property type="protein sequence ID" value="KAJ8458978.1"/>
    <property type="molecule type" value="Genomic_DNA"/>
</dbReference>
<organism evidence="4 5">
    <name type="scientific">Ensete ventricosum</name>
    <name type="common">Abyssinian banana</name>
    <name type="synonym">Musa ensete</name>
    <dbReference type="NCBI Taxonomy" id="4639"/>
    <lineage>
        <taxon>Eukaryota</taxon>
        <taxon>Viridiplantae</taxon>
        <taxon>Streptophyta</taxon>
        <taxon>Embryophyta</taxon>
        <taxon>Tracheophyta</taxon>
        <taxon>Spermatophyta</taxon>
        <taxon>Magnoliopsida</taxon>
        <taxon>Liliopsida</taxon>
        <taxon>Zingiberales</taxon>
        <taxon>Musaceae</taxon>
        <taxon>Ensete</taxon>
    </lineage>
</organism>
<gene>
    <name evidence="4" type="ORF">OPV22_031904</name>
</gene>
<feature type="transmembrane region" description="Helical" evidence="2">
    <location>
        <begin position="114"/>
        <end position="138"/>
    </location>
</feature>
<evidence type="ECO:0000259" key="3">
    <source>
        <dbReference type="Pfam" id="PF06747"/>
    </source>
</evidence>
<reference evidence="4 5" key="1">
    <citation type="submission" date="2022-12" db="EMBL/GenBank/DDBJ databases">
        <title>Chromosome-scale assembly of the Ensete ventricosum genome.</title>
        <authorList>
            <person name="Dussert Y."/>
            <person name="Stocks J."/>
            <person name="Wendawek A."/>
            <person name="Woldeyes F."/>
            <person name="Nichols R.A."/>
            <person name="Borrell J.S."/>
        </authorList>
    </citation>
    <scope>NUCLEOTIDE SEQUENCE [LARGE SCALE GENOMIC DNA]</scope>
    <source>
        <strain evidence="5">cv. Maze</strain>
        <tissue evidence="4">Seeds</tissue>
    </source>
</reference>
<name>A0AAV8PQ81_ENSVE</name>
<keyword evidence="2" id="KW-0812">Transmembrane</keyword>
<dbReference type="GO" id="GO:0005739">
    <property type="term" value="C:mitochondrion"/>
    <property type="evidence" value="ECO:0007669"/>
    <property type="project" value="TreeGrafter"/>
</dbReference>
<dbReference type="GO" id="GO:0007005">
    <property type="term" value="P:mitochondrion organization"/>
    <property type="evidence" value="ECO:0007669"/>
    <property type="project" value="InterPro"/>
</dbReference>
<dbReference type="GO" id="GO:0005634">
    <property type="term" value="C:nucleus"/>
    <property type="evidence" value="ECO:0007669"/>
    <property type="project" value="TreeGrafter"/>
</dbReference>
<sequence>MSHVVLHRRCLTQANDDASPKLRRIMYSFPQILPFYLFECIYKRLNALVFSTRSASYCIRIGNVATGKDALVLVLHVDRLHQEIHFRQLALHPHQLLLKEEDRCLAELAPQLQMAWLLMLEVVLHAELLMLVSAVLLLNMRRRAAADSVTGPASKGSDACTTHVNAFQDCINNYESDISKCQFYMDMLNECRWGSGAASR</sequence>
<feature type="domain" description="CHCH" evidence="3">
    <location>
        <begin position="160"/>
        <end position="192"/>
    </location>
</feature>
<dbReference type="InterPro" id="IPR055304">
    <property type="entry name" value="CHCHD2/10-like"/>
</dbReference>
<dbReference type="PANTHER" id="PTHR13523:SF2">
    <property type="entry name" value="COILED-COIL-HELIX-COILED-COIL-HELIX DOMAIN CONTAINING 2, ISOFORM A-RELATED"/>
    <property type="match status" value="1"/>
</dbReference>
<dbReference type="InterPro" id="IPR009069">
    <property type="entry name" value="Cys_alpha_HP_mot_SF"/>
</dbReference>
<evidence type="ECO:0000256" key="1">
    <source>
        <dbReference type="ARBA" id="ARBA00023157"/>
    </source>
</evidence>
<keyword evidence="5" id="KW-1185">Reference proteome</keyword>
<proteinExistence type="predicted"/>
<comment type="caution">
    <text evidence="4">The sequence shown here is derived from an EMBL/GenBank/DDBJ whole genome shotgun (WGS) entry which is preliminary data.</text>
</comment>
<accession>A0AAV8PQ81</accession>